<reference evidence="3" key="1">
    <citation type="journal article" date="2019" name="Int. J. Syst. Evol. Microbiol.">
        <title>The Global Catalogue of Microorganisms (GCM) 10K type strain sequencing project: providing services to taxonomists for standard genome sequencing and annotation.</title>
        <authorList>
            <consortium name="The Broad Institute Genomics Platform"/>
            <consortium name="The Broad Institute Genome Sequencing Center for Infectious Disease"/>
            <person name="Wu L."/>
            <person name="Ma J."/>
        </authorList>
    </citation>
    <scope>NUCLEOTIDE SEQUENCE [LARGE SCALE GENOMIC DNA]</scope>
    <source>
        <strain evidence="3">NBRC 105830</strain>
    </source>
</reference>
<accession>A0ABQ6HTR5</accession>
<gene>
    <name evidence="2" type="ORF">GCM10025862_29350</name>
</gene>
<evidence type="ECO:0000259" key="1">
    <source>
        <dbReference type="Pfam" id="PF01636"/>
    </source>
</evidence>
<keyword evidence="3" id="KW-1185">Reference proteome</keyword>
<dbReference type="InterPro" id="IPR002575">
    <property type="entry name" value="Aminoglycoside_PTrfase"/>
</dbReference>
<protein>
    <recommendedName>
        <fullName evidence="1">Aminoglycoside phosphotransferase domain-containing protein</fullName>
    </recommendedName>
</protein>
<organism evidence="2 3">
    <name type="scientific">Arsenicicoccus piscis</name>
    <dbReference type="NCBI Taxonomy" id="673954"/>
    <lineage>
        <taxon>Bacteria</taxon>
        <taxon>Bacillati</taxon>
        <taxon>Actinomycetota</taxon>
        <taxon>Actinomycetes</taxon>
        <taxon>Micrococcales</taxon>
        <taxon>Intrasporangiaceae</taxon>
        <taxon>Arsenicicoccus</taxon>
    </lineage>
</organism>
<dbReference type="Gene3D" id="3.30.200.20">
    <property type="entry name" value="Phosphorylase Kinase, domain 1"/>
    <property type="match status" value="1"/>
</dbReference>
<comment type="caution">
    <text evidence="2">The sequence shown here is derived from an EMBL/GenBank/DDBJ whole genome shotgun (WGS) entry which is preliminary data.</text>
</comment>
<dbReference type="RefSeq" id="WP_241441259.1">
    <property type="nucleotide sequence ID" value="NZ_JAKZHV010000001.1"/>
</dbReference>
<feature type="domain" description="Aminoglycoside phosphotransferase" evidence="1">
    <location>
        <begin position="27"/>
        <end position="216"/>
    </location>
</feature>
<sequence length="277" mass="29580">MTLVEPNDVSRLVERELGEPVTSVVEMAGSVTNRSYRVDTGTGPMVMKTCPEHDWINETTALSTLAAAPSVPTAALLASGDLDGLPWLILRWVDGEPAGDAQARRTAGPAVSELHQHRADHFGPPSDPATSWADVLHRGLDAELRDVVSAGLLSATDASAVQRAVAAIPAYRGEPRLLHGDLKDVHLRTHGAALAALLDWGDASAGHPIDDLARGGAGLPPPLHRRMPGHRAARRRRLVRGLPGTHRGRPARARESLYGTVVLTEPDARLSGRRPVR</sequence>
<dbReference type="SUPFAM" id="SSF56112">
    <property type="entry name" value="Protein kinase-like (PK-like)"/>
    <property type="match status" value="1"/>
</dbReference>
<dbReference type="EMBL" id="BSUJ01000001">
    <property type="protein sequence ID" value="GMA20914.1"/>
    <property type="molecule type" value="Genomic_DNA"/>
</dbReference>
<dbReference type="Pfam" id="PF01636">
    <property type="entry name" value="APH"/>
    <property type="match status" value="1"/>
</dbReference>
<name>A0ABQ6HTR5_9MICO</name>
<dbReference type="Gene3D" id="3.90.1200.10">
    <property type="match status" value="1"/>
</dbReference>
<proteinExistence type="predicted"/>
<evidence type="ECO:0000313" key="2">
    <source>
        <dbReference type="EMBL" id="GMA20914.1"/>
    </source>
</evidence>
<evidence type="ECO:0000313" key="3">
    <source>
        <dbReference type="Proteomes" id="UP001157109"/>
    </source>
</evidence>
<dbReference type="InterPro" id="IPR011009">
    <property type="entry name" value="Kinase-like_dom_sf"/>
</dbReference>
<dbReference type="Proteomes" id="UP001157109">
    <property type="component" value="Unassembled WGS sequence"/>
</dbReference>